<sequence>MSCVVTTIMCLKLPPIKVTLRNNNLPAGMGPFRKNRPASVAIGPALRSPLKTVNCQRAGRSRPTATTRRSGRSFRSARVACRGVRRPSHRSRRRWRTTTVPKSFHRPSIRRS</sequence>
<feature type="compositionally biased region" description="Basic residues" evidence="1">
    <location>
        <begin position="83"/>
        <end position="96"/>
    </location>
</feature>
<proteinExistence type="predicted"/>
<dbReference type="EMBL" id="HBUE01105371">
    <property type="protein sequence ID" value="CAG6486877.1"/>
    <property type="molecule type" value="Transcribed_RNA"/>
</dbReference>
<accession>A0A8D8C943</accession>
<evidence type="ECO:0000313" key="2">
    <source>
        <dbReference type="EMBL" id="CAG6486877.1"/>
    </source>
</evidence>
<name>A0A8D8C943_CULPI</name>
<organism evidence="2">
    <name type="scientific">Culex pipiens</name>
    <name type="common">House mosquito</name>
    <dbReference type="NCBI Taxonomy" id="7175"/>
    <lineage>
        <taxon>Eukaryota</taxon>
        <taxon>Metazoa</taxon>
        <taxon>Ecdysozoa</taxon>
        <taxon>Arthropoda</taxon>
        <taxon>Hexapoda</taxon>
        <taxon>Insecta</taxon>
        <taxon>Pterygota</taxon>
        <taxon>Neoptera</taxon>
        <taxon>Endopterygota</taxon>
        <taxon>Diptera</taxon>
        <taxon>Nematocera</taxon>
        <taxon>Culicoidea</taxon>
        <taxon>Culicidae</taxon>
        <taxon>Culicinae</taxon>
        <taxon>Culicini</taxon>
        <taxon>Culex</taxon>
        <taxon>Culex</taxon>
    </lineage>
</organism>
<evidence type="ECO:0000256" key="1">
    <source>
        <dbReference type="SAM" id="MobiDB-lite"/>
    </source>
</evidence>
<feature type="compositionally biased region" description="Basic residues" evidence="1">
    <location>
        <begin position="103"/>
        <end position="112"/>
    </location>
</feature>
<dbReference type="AlphaFoldDB" id="A0A8D8C943"/>
<protein>
    <submittedName>
        <fullName evidence="2">(northern house mosquito) hypothetical protein</fullName>
    </submittedName>
</protein>
<reference evidence="2" key="1">
    <citation type="submission" date="2021-05" db="EMBL/GenBank/DDBJ databases">
        <authorList>
            <person name="Alioto T."/>
            <person name="Alioto T."/>
            <person name="Gomez Garrido J."/>
        </authorList>
    </citation>
    <scope>NUCLEOTIDE SEQUENCE</scope>
</reference>
<feature type="region of interest" description="Disordered" evidence="1">
    <location>
        <begin position="55"/>
        <end position="112"/>
    </location>
</feature>